<organism evidence="1 2">
    <name type="scientific">Eleutherodactylus coqui</name>
    <name type="common">Puerto Rican coqui</name>
    <dbReference type="NCBI Taxonomy" id="57060"/>
    <lineage>
        <taxon>Eukaryota</taxon>
        <taxon>Metazoa</taxon>
        <taxon>Chordata</taxon>
        <taxon>Craniata</taxon>
        <taxon>Vertebrata</taxon>
        <taxon>Euteleostomi</taxon>
        <taxon>Amphibia</taxon>
        <taxon>Batrachia</taxon>
        <taxon>Anura</taxon>
        <taxon>Neobatrachia</taxon>
        <taxon>Hyloidea</taxon>
        <taxon>Eleutherodactylidae</taxon>
        <taxon>Eleutherodactylinae</taxon>
        <taxon>Eleutherodactylus</taxon>
        <taxon>Eleutherodactylus</taxon>
    </lineage>
</organism>
<evidence type="ECO:0000313" key="2">
    <source>
        <dbReference type="Proteomes" id="UP000770717"/>
    </source>
</evidence>
<gene>
    <name evidence="1" type="ORF">GDO78_013785</name>
</gene>
<accession>A0A8J6BFF8</accession>
<proteinExistence type="predicted"/>
<keyword evidence="2" id="KW-1185">Reference proteome</keyword>
<dbReference type="EMBL" id="WNTK01010401">
    <property type="protein sequence ID" value="KAG9462590.1"/>
    <property type="molecule type" value="Genomic_DNA"/>
</dbReference>
<reference evidence="1" key="1">
    <citation type="thesis" date="2020" institute="ProQuest LLC" country="789 East Eisenhower Parkway, Ann Arbor, MI, USA">
        <title>Comparative Genomics and Chromosome Evolution.</title>
        <authorList>
            <person name="Mudd A.B."/>
        </authorList>
    </citation>
    <scope>NUCLEOTIDE SEQUENCE</scope>
    <source>
        <strain evidence="1">HN-11 Male</strain>
        <tissue evidence="1">Kidney and liver</tissue>
    </source>
</reference>
<sequence length="96" mass="11130">MRQRIFSALCRRKIPKAHLFSWDFNTLRIARQKFSSASVPCEQRLNGVHVLFFSQSLETEGQTDWRLCVALVAILPQVLHHLCTCTPMGLIYRVSR</sequence>
<name>A0A8J6BFF8_ELECQ</name>
<comment type="caution">
    <text evidence="1">The sequence shown here is derived from an EMBL/GenBank/DDBJ whole genome shotgun (WGS) entry which is preliminary data.</text>
</comment>
<protein>
    <submittedName>
        <fullName evidence="1">Uncharacterized protein</fullName>
    </submittedName>
</protein>
<dbReference type="AlphaFoldDB" id="A0A8J6BFF8"/>
<evidence type="ECO:0000313" key="1">
    <source>
        <dbReference type="EMBL" id="KAG9462590.1"/>
    </source>
</evidence>
<dbReference type="Proteomes" id="UP000770717">
    <property type="component" value="Unassembled WGS sequence"/>
</dbReference>